<dbReference type="EMBL" id="FPAZ01000009">
    <property type="protein sequence ID" value="SFT78119.1"/>
    <property type="molecule type" value="Genomic_DNA"/>
</dbReference>
<name>A0ABY1GKM4_9GAMM</name>
<keyword evidence="6 10" id="KW-0812">Transmembrane</keyword>
<evidence type="ECO:0000256" key="1">
    <source>
        <dbReference type="ARBA" id="ARBA00004533"/>
    </source>
</evidence>
<keyword evidence="5" id="KW-0997">Cell inner membrane</keyword>
<evidence type="ECO:0000313" key="12">
    <source>
        <dbReference type="EMBL" id="SFT78119.1"/>
    </source>
</evidence>
<comment type="caution">
    <text evidence="12">The sequence shown here is derived from an EMBL/GenBank/DDBJ whole genome shotgun (WGS) entry which is preliminary data.</text>
</comment>
<reference evidence="12 13" key="1">
    <citation type="submission" date="2016-10" db="EMBL/GenBank/DDBJ databases">
        <authorList>
            <person name="Varghese N."/>
            <person name="Submissions S."/>
        </authorList>
    </citation>
    <scope>NUCLEOTIDE SEQUENCE [LARGE SCALE GENOMIC DNA]</scope>
    <source>
        <strain evidence="12 13">CGMCC 1.8499</strain>
    </source>
</reference>
<evidence type="ECO:0000256" key="8">
    <source>
        <dbReference type="ARBA" id="ARBA00022989"/>
    </source>
</evidence>
<evidence type="ECO:0000256" key="6">
    <source>
        <dbReference type="ARBA" id="ARBA00022692"/>
    </source>
</evidence>
<evidence type="ECO:0000256" key="10">
    <source>
        <dbReference type="SAM" id="Phobius"/>
    </source>
</evidence>
<dbReference type="PANTHER" id="PTHR38831">
    <property type="entry name" value="TYPE II SECRETION SYSTEM PROTEIN K"/>
    <property type="match status" value="1"/>
</dbReference>
<keyword evidence="9 10" id="KW-0472">Membrane</keyword>
<feature type="domain" description="T2SS protein K first SAM-like" evidence="11">
    <location>
        <begin position="117"/>
        <end position="201"/>
    </location>
</feature>
<organism evidence="12 13">
    <name type="scientific">Pseudoalteromonas lipolytica</name>
    <dbReference type="NCBI Taxonomy" id="570156"/>
    <lineage>
        <taxon>Bacteria</taxon>
        <taxon>Pseudomonadati</taxon>
        <taxon>Pseudomonadota</taxon>
        <taxon>Gammaproteobacteria</taxon>
        <taxon>Alteromonadales</taxon>
        <taxon>Pseudoalteromonadaceae</taxon>
        <taxon>Pseudoalteromonas</taxon>
    </lineage>
</organism>
<protein>
    <submittedName>
        <fullName evidence="12">General secretion pathway protein K</fullName>
    </submittedName>
</protein>
<dbReference type="InterPro" id="IPR005628">
    <property type="entry name" value="GspK"/>
</dbReference>
<comment type="similarity">
    <text evidence="2">Belongs to the GSP K family.</text>
</comment>
<keyword evidence="7" id="KW-0653">Protein transport</keyword>
<evidence type="ECO:0000259" key="11">
    <source>
        <dbReference type="Pfam" id="PF21687"/>
    </source>
</evidence>
<gene>
    <name evidence="12" type="ORF">SAMN04487854_109181</name>
</gene>
<evidence type="ECO:0000313" key="13">
    <source>
        <dbReference type="Proteomes" id="UP000183805"/>
    </source>
</evidence>
<sequence>MAFKGKKQQGVALIMVLMMAAIMAVVMIYMTGKGQNKARLAALVKNNNNAMLAIESAQAELVFSFTTSQFSILGPNKTYQGQASENKFTDNFTGQINKQENYTVQVQDISGLVSLMPFNERDFKQLLVKNGVSNDRQLAILDRLIDWQDKDSLTHLSGAERGDYELPFLPSNSVLQSKRELAYILDDTQLYERIAPYLSFYGQEYLVPYYVPNSLHALFSTTQPTAQQGAEASPYPSGRYLVDIKAEQVSLRKRFTILRGQDSFRPFFIVDEMILQ</sequence>
<dbReference type="PANTHER" id="PTHR38831:SF1">
    <property type="entry name" value="TYPE II SECRETION SYSTEM PROTEIN K-RELATED"/>
    <property type="match status" value="1"/>
</dbReference>
<dbReference type="InterPro" id="IPR038072">
    <property type="entry name" value="GspK_central_sf"/>
</dbReference>
<dbReference type="Proteomes" id="UP000183805">
    <property type="component" value="Unassembled WGS sequence"/>
</dbReference>
<keyword evidence="4" id="KW-1003">Cell membrane</keyword>
<keyword evidence="8 10" id="KW-1133">Transmembrane helix</keyword>
<comment type="subcellular location">
    <subcellularLocation>
        <location evidence="1">Cell inner membrane</location>
    </subcellularLocation>
</comment>
<feature type="transmembrane region" description="Helical" evidence="10">
    <location>
        <begin position="12"/>
        <end position="30"/>
    </location>
</feature>
<evidence type="ECO:0000256" key="4">
    <source>
        <dbReference type="ARBA" id="ARBA00022475"/>
    </source>
</evidence>
<evidence type="ECO:0000256" key="7">
    <source>
        <dbReference type="ARBA" id="ARBA00022927"/>
    </source>
</evidence>
<dbReference type="InterPro" id="IPR049031">
    <property type="entry name" value="T2SSK_SAM-like_1st"/>
</dbReference>
<evidence type="ECO:0000256" key="9">
    <source>
        <dbReference type="ARBA" id="ARBA00023136"/>
    </source>
</evidence>
<dbReference type="Gene3D" id="1.10.40.60">
    <property type="entry name" value="EpsJ-like"/>
    <property type="match status" value="1"/>
</dbReference>
<dbReference type="Pfam" id="PF21687">
    <property type="entry name" value="T2SSK_1st"/>
    <property type="match status" value="1"/>
</dbReference>
<accession>A0ABY1GKM4</accession>
<evidence type="ECO:0000256" key="3">
    <source>
        <dbReference type="ARBA" id="ARBA00022448"/>
    </source>
</evidence>
<evidence type="ECO:0000256" key="5">
    <source>
        <dbReference type="ARBA" id="ARBA00022519"/>
    </source>
</evidence>
<keyword evidence="13" id="KW-1185">Reference proteome</keyword>
<dbReference type="SUPFAM" id="SSF158544">
    <property type="entry name" value="GspK insert domain-like"/>
    <property type="match status" value="1"/>
</dbReference>
<evidence type="ECO:0000256" key="2">
    <source>
        <dbReference type="ARBA" id="ARBA00007246"/>
    </source>
</evidence>
<proteinExistence type="inferred from homology"/>
<keyword evidence="3" id="KW-0813">Transport</keyword>